<dbReference type="EMBL" id="CM017882">
    <property type="protein sequence ID" value="KAG1363783.1"/>
    <property type="molecule type" value="Genomic_DNA"/>
</dbReference>
<evidence type="ECO:0000259" key="7">
    <source>
        <dbReference type="Pfam" id="PF18052"/>
    </source>
</evidence>
<evidence type="ECO:0000259" key="8">
    <source>
        <dbReference type="Pfam" id="PF23559"/>
    </source>
</evidence>
<keyword evidence="2" id="KW-0433">Leucine-rich repeat</keyword>
<evidence type="ECO:0000259" key="9">
    <source>
        <dbReference type="Pfam" id="PF23598"/>
    </source>
</evidence>
<dbReference type="Pfam" id="PF23559">
    <property type="entry name" value="WHD_DRP"/>
    <property type="match status" value="1"/>
</dbReference>
<evidence type="ECO:0000313" key="10">
    <source>
        <dbReference type="EMBL" id="KAG1363783.1"/>
    </source>
</evidence>
<dbReference type="Pfam" id="PF00931">
    <property type="entry name" value="NB-ARC"/>
    <property type="match status" value="1"/>
</dbReference>
<dbReference type="InterPro" id="IPR032675">
    <property type="entry name" value="LRR_dom_sf"/>
</dbReference>
<keyword evidence="3" id="KW-0677">Repeat</keyword>
<feature type="domain" description="NB-ARC" evidence="6">
    <location>
        <begin position="167"/>
        <end position="246"/>
    </location>
</feature>
<dbReference type="SUPFAM" id="SSF52058">
    <property type="entry name" value="L domain-like"/>
    <property type="match status" value="1"/>
</dbReference>
<dbReference type="CDD" id="cd14798">
    <property type="entry name" value="RX-CC_like"/>
    <property type="match status" value="1"/>
</dbReference>
<name>A0A8K0IPQ9_COCNU</name>
<dbReference type="PANTHER" id="PTHR23155:SF1205">
    <property type="entry name" value="DISEASE RESISTANCE PROTEIN RPM1"/>
    <property type="match status" value="1"/>
</dbReference>
<evidence type="ECO:0000256" key="2">
    <source>
        <dbReference type="ARBA" id="ARBA00022614"/>
    </source>
</evidence>
<dbReference type="Gene3D" id="3.80.10.10">
    <property type="entry name" value="Ribonuclease Inhibitor"/>
    <property type="match status" value="2"/>
</dbReference>
<dbReference type="Gene3D" id="3.40.50.300">
    <property type="entry name" value="P-loop containing nucleotide triphosphate hydrolases"/>
    <property type="match status" value="1"/>
</dbReference>
<evidence type="ECO:0000256" key="1">
    <source>
        <dbReference type="ARBA" id="ARBA00008894"/>
    </source>
</evidence>
<accession>A0A8K0IPQ9</accession>
<dbReference type="InterPro" id="IPR002182">
    <property type="entry name" value="NB-ARC"/>
</dbReference>
<keyword evidence="11" id="KW-1185">Reference proteome</keyword>
<gene>
    <name evidence="10" type="ORF">COCNU_11G006100</name>
</gene>
<feature type="domain" description="Disease resistance N-terminal" evidence="7">
    <location>
        <begin position="6"/>
        <end position="88"/>
    </location>
</feature>
<sequence length="756" mass="87736">MAGSTLQFALQKLDSLLVKEQQLLRGVDTGVKDIRDELECIKSFLREADAREDGDGMRTWVNQVREIAYDIEDVLDEFMLHIDRPHGHGFASFLHKGVRYIKHLGTRRRIATAIQEIKIQVRNISQRKDMYTIKFIDNGTSNAATNRLHDRHMAALFIEEAELVGIEKPKEELIGWLVKGESQRKVISVVGMGGLGKTTLVRKLYDHERVKGWFSCHAWITVTQLFTIDELLRSIINQLYEERSELFLGRIDATEGIQLIEILHHFLRDKSIFPKDYLVKHITLIRLWMAEGFIESERGETMEKVAVDYLDDLIDRNMVQVAEYYNYGRVRSYRVHDLIHEIILLKSKEENFSTSLYRQKTHMLGRIRRLSIHNTGKDVLQNTSLSHLRALFMFGVNALSSSSMRDLFYSFRLLKVLDLEGAPIERFPIEFGKLLHLRYLSLRNTRINKLSKSLGKLKNLETLDLKGTYVSELPTNILKLQSLRHLLAYHHYTGRHPPFYYTNGVKVPQGIGRLRDLQKLTYIEANQDSAIVRELGYLTQLRRLGIVKLRTEDGVNLCASIERMNNLRSISVTSIGMDEFLDLQYLKSPPSDLQRLYLRGPLQTLPDWISTLQNLVRMRLRWSKLKEDSLGVLQALPNLVELTLFRAYDGVKLCCQKGGFQKLKILDLEQLDNLNYVILDGAMPNLQKMYIRHCVQLKVVPFGIEQLMNLKELHLFDMPEAFVQRLRRQGGADRPKAKHIPIVRSYDHEDQVYEEL</sequence>
<keyword evidence="5" id="KW-0611">Plant defense</keyword>
<evidence type="ECO:0000313" key="11">
    <source>
        <dbReference type="Proteomes" id="UP000797356"/>
    </source>
</evidence>
<dbReference type="InterPro" id="IPR044974">
    <property type="entry name" value="Disease_R_plants"/>
</dbReference>
<dbReference type="InterPro" id="IPR055414">
    <property type="entry name" value="LRR_R13L4/SHOC2-like"/>
</dbReference>
<dbReference type="GO" id="GO:0043531">
    <property type="term" value="F:ADP binding"/>
    <property type="evidence" value="ECO:0007669"/>
    <property type="project" value="InterPro"/>
</dbReference>
<dbReference type="FunFam" id="1.10.10.10:FF:000322">
    <property type="entry name" value="Probable disease resistance protein At1g63360"/>
    <property type="match status" value="1"/>
</dbReference>
<reference evidence="10" key="2">
    <citation type="submission" date="2019-07" db="EMBL/GenBank/DDBJ databases">
        <authorList>
            <person name="Yang Y."/>
            <person name="Bocs S."/>
            <person name="Baudouin L."/>
        </authorList>
    </citation>
    <scope>NUCLEOTIDE SEQUENCE</scope>
    <source>
        <tissue evidence="10">Spear leaf of Hainan Tall coconut</tissue>
    </source>
</reference>
<dbReference type="GO" id="GO:0009626">
    <property type="term" value="P:plant-type hypersensitive response"/>
    <property type="evidence" value="ECO:0007669"/>
    <property type="project" value="UniProtKB-ARBA"/>
</dbReference>
<dbReference type="InterPro" id="IPR027417">
    <property type="entry name" value="P-loop_NTPase"/>
</dbReference>
<dbReference type="PRINTS" id="PR00364">
    <property type="entry name" value="DISEASERSIST"/>
</dbReference>
<dbReference type="InterPro" id="IPR038005">
    <property type="entry name" value="RX-like_CC"/>
</dbReference>
<dbReference type="Proteomes" id="UP000797356">
    <property type="component" value="Chromosome 11"/>
</dbReference>
<dbReference type="Pfam" id="PF18052">
    <property type="entry name" value="Rx_N"/>
    <property type="match status" value="1"/>
</dbReference>
<keyword evidence="4" id="KW-0547">Nucleotide-binding</keyword>
<evidence type="ECO:0000256" key="5">
    <source>
        <dbReference type="ARBA" id="ARBA00022821"/>
    </source>
</evidence>
<feature type="domain" description="Disease resistance protein winged helix" evidence="8">
    <location>
        <begin position="272"/>
        <end position="343"/>
    </location>
</feature>
<dbReference type="Gene3D" id="1.20.5.4130">
    <property type="match status" value="1"/>
</dbReference>
<feature type="domain" description="Disease resistance R13L4/SHOC-2-like LRR" evidence="9">
    <location>
        <begin position="402"/>
        <end position="715"/>
    </location>
</feature>
<protein>
    <submittedName>
        <fullName evidence="10">Putative disease resistance protein RPM1-like</fullName>
    </submittedName>
</protein>
<dbReference type="InterPro" id="IPR041118">
    <property type="entry name" value="Rx_N"/>
</dbReference>
<evidence type="ECO:0000259" key="6">
    <source>
        <dbReference type="Pfam" id="PF00931"/>
    </source>
</evidence>
<dbReference type="OrthoDB" id="690341at2759"/>
<dbReference type="GO" id="GO:0042742">
    <property type="term" value="P:defense response to bacterium"/>
    <property type="evidence" value="ECO:0007669"/>
    <property type="project" value="UniProtKB-ARBA"/>
</dbReference>
<proteinExistence type="inferred from homology"/>
<dbReference type="Pfam" id="PF23598">
    <property type="entry name" value="LRR_14"/>
    <property type="match status" value="1"/>
</dbReference>
<comment type="caution">
    <text evidence="10">The sequence shown here is derived from an EMBL/GenBank/DDBJ whole genome shotgun (WGS) entry which is preliminary data.</text>
</comment>
<dbReference type="AlphaFoldDB" id="A0A8K0IPQ9"/>
<dbReference type="PANTHER" id="PTHR23155">
    <property type="entry name" value="DISEASE RESISTANCE PROTEIN RP"/>
    <property type="match status" value="1"/>
</dbReference>
<comment type="similarity">
    <text evidence="1">Belongs to the disease resistance NB-LRR family.</text>
</comment>
<evidence type="ECO:0000256" key="4">
    <source>
        <dbReference type="ARBA" id="ARBA00022741"/>
    </source>
</evidence>
<dbReference type="SUPFAM" id="SSF52540">
    <property type="entry name" value="P-loop containing nucleoside triphosphate hydrolases"/>
    <property type="match status" value="1"/>
</dbReference>
<evidence type="ECO:0000256" key="3">
    <source>
        <dbReference type="ARBA" id="ARBA00022737"/>
    </source>
</evidence>
<dbReference type="GO" id="GO:0002758">
    <property type="term" value="P:innate immune response-activating signaling pathway"/>
    <property type="evidence" value="ECO:0007669"/>
    <property type="project" value="UniProtKB-ARBA"/>
</dbReference>
<reference evidence="10" key="1">
    <citation type="journal article" date="2017" name="Gigascience">
        <title>The genome draft of coconut (Cocos nucifera).</title>
        <authorList>
            <person name="Xiao Y."/>
            <person name="Xu P."/>
            <person name="Fan H."/>
            <person name="Baudouin L."/>
            <person name="Xia W."/>
            <person name="Bocs S."/>
            <person name="Xu J."/>
            <person name="Li Q."/>
            <person name="Guo A."/>
            <person name="Zhou L."/>
            <person name="Li J."/>
            <person name="Wu Y."/>
            <person name="Ma Z."/>
            <person name="Armero A."/>
            <person name="Issali A.E."/>
            <person name="Liu N."/>
            <person name="Peng M."/>
            <person name="Yang Y."/>
        </authorList>
    </citation>
    <scope>NUCLEOTIDE SEQUENCE</scope>
    <source>
        <tissue evidence="10">Spear leaf of Hainan Tall coconut</tissue>
    </source>
</reference>
<dbReference type="InterPro" id="IPR058922">
    <property type="entry name" value="WHD_DRP"/>
</dbReference>
<organism evidence="10 11">
    <name type="scientific">Cocos nucifera</name>
    <name type="common">Coconut palm</name>
    <dbReference type="NCBI Taxonomy" id="13894"/>
    <lineage>
        <taxon>Eukaryota</taxon>
        <taxon>Viridiplantae</taxon>
        <taxon>Streptophyta</taxon>
        <taxon>Embryophyta</taxon>
        <taxon>Tracheophyta</taxon>
        <taxon>Spermatophyta</taxon>
        <taxon>Magnoliopsida</taxon>
        <taxon>Liliopsida</taxon>
        <taxon>Arecaceae</taxon>
        <taxon>Arecoideae</taxon>
        <taxon>Cocoseae</taxon>
        <taxon>Attaleinae</taxon>
        <taxon>Cocos</taxon>
    </lineage>
</organism>